<dbReference type="Proteomes" id="UP000251166">
    <property type="component" value="Plasmid unnamed2"/>
</dbReference>
<protein>
    <submittedName>
        <fullName evidence="2">Alpha/beta hydrolase family protein</fullName>
    </submittedName>
</protein>
<proteinExistence type="predicted"/>
<dbReference type="PANTHER" id="PTHR36837">
    <property type="entry name" value="POLY(3-HYDROXYALKANOATE) POLYMERASE SUBUNIT PHAC"/>
    <property type="match status" value="1"/>
</dbReference>
<dbReference type="InterPro" id="IPR029058">
    <property type="entry name" value="AB_hydrolase_fold"/>
</dbReference>
<sequence>MRPKVAKASPDNQERDKIMTDPRYTTFNTFNAFNTFSGFNSFMKDCAENFGRFHKAADVLAATGKVDVDIGATPKTLVMRRDKVELFRYEPTAERTVETPVLIVYGLIGRYTFLDLQPDRSLVRSLLDKGIDLWLIDWGQPGRGERWLTMDDYIDDYIHEAVQRICRETGHDRVTLLGICEGGVLATCYAALHPEKVKKLVLIVTPIDFHADIDDTAADPGLLNIWTRSLAPEDIDHIVDVLGVIPGEFMGSLFTLMTPMNSLTKYNVDLLEKLADKDKLMNFLRIEKWLADRPDHPGAAGRQWLKELYHENRLVEGSFELSGRVVDLRAIVAPVLNIFALNDHIIPPACSKAFGSKISTTEYKEIGLDCGHVGLFVSSKSQGSLAEIIAAWLKARDE</sequence>
<evidence type="ECO:0000259" key="1">
    <source>
        <dbReference type="Pfam" id="PF00561"/>
    </source>
</evidence>
<gene>
    <name evidence="2" type="ORF">DLJ82_7263</name>
</gene>
<dbReference type="AlphaFoldDB" id="A0A2Z4YSB6"/>
<organism evidence="2 3">
    <name type="scientific">Rhizobium leguminosarum</name>
    <dbReference type="NCBI Taxonomy" id="384"/>
    <lineage>
        <taxon>Bacteria</taxon>
        <taxon>Pseudomonadati</taxon>
        <taxon>Pseudomonadota</taxon>
        <taxon>Alphaproteobacteria</taxon>
        <taxon>Hyphomicrobiales</taxon>
        <taxon>Rhizobiaceae</taxon>
        <taxon>Rhizobium/Agrobacterium group</taxon>
        <taxon>Rhizobium</taxon>
    </lineage>
</organism>
<name>A0A2Z4YSB6_RHILE</name>
<evidence type="ECO:0000313" key="2">
    <source>
        <dbReference type="EMBL" id="AXA43508.1"/>
    </source>
</evidence>
<dbReference type="GO" id="GO:0016787">
    <property type="term" value="F:hydrolase activity"/>
    <property type="evidence" value="ECO:0007669"/>
    <property type="project" value="UniProtKB-KW"/>
</dbReference>
<accession>A0A2Z4YSB6</accession>
<keyword evidence="2" id="KW-0614">Plasmid</keyword>
<keyword evidence="2" id="KW-0378">Hydrolase</keyword>
<dbReference type="InterPro" id="IPR000073">
    <property type="entry name" value="AB_hydrolase_1"/>
</dbReference>
<dbReference type="EMBL" id="CP030762">
    <property type="protein sequence ID" value="AXA43508.1"/>
    <property type="molecule type" value="Genomic_DNA"/>
</dbReference>
<geneLocation type="plasmid" evidence="2 3">
    <name>unnamed2</name>
</geneLocation>
<evidence type="ECO:0000313" key="3">
    <source>
        <dbReference type="Proteomes" id="UP000251166"/>
    </source>
</evidence>
<dbReference type="Pfam" id="PF00561">
    <property type="entry name" value="Abhydrolase_1"/>
    <property type="match status" value="1"/>
</dbReference>
<dbReference type="SUPFAM" id="SSF53474">
    <property type="entry name" value="alpha/beta-Hydrolases"/>
    <property type="match status" value="1"/>
</dbReference>
<dbReference type="Gene3D" id="3.40.50.1820">
    <property type="entry name" value="alpha/beta hydrolase"/>
    <property type="match status" value="1"/>
</dbReference>
<dbReference type="InterPro" id="IPR051321">
    <property type="entry name" value="PHA/PHB_synthase"/>
</dbReference>
<dbReference type="PANTHER" id="PTHR36837:SF2">
    <property type="entry name" value="POLY(3-HYDROXYALKANOATE) POLYMERASE SUBUNIT PHAC"/>
    <property type="match status" value="1"/>
</dbReference>
<reference evidence="2 3" key="1">
    <citation type="submission" date="2018-07" db="EMBL/GenBank/DDBJ databases">
        <title>Rhizobium leguminosarum strain:ATCC 14479 Genome sequencing and assembly.</title>
        <authorList>
            <person name="Chakraborty R."/>
        </authorList>
    </citation>
    <scope>NUCLEOTIDE SEQUENCE [LARGE SCALE GENOMIC DNA]</scope>
    <source>
        <strain evidence="2 3">ATCC 14479</strain>
        <plasmid evidence="3">Plasmid unnamed2</plasmid>
    </source>
</reference>
<feature type="domain" description="AB hydrolase-1" evidence="1">
    <location>
        <begin position="100"/>
        <end position="377"/>
    </location>
</feature>